<keyword evidence="3" id="KW-1185">Reference proteome</keyword>
<comment type="caution">
    <text evidence="2">The sequence shown here is derived from an EMBL/GenBank/DDBJ whole genome shotgun (WGS) entry which is preliminary data.</text>
</comment>
<protein>
    <submittedName>
        <fullName evidence="2">Endo alpha-1,4 polygalactosaminidase</fullName>
    </submittedName>
</protein>
<dbReference type="PANTHER" id="PTHR35882:SF3">
    <property type="entry name" value="GLYCOSIDE-HYDROLASE FAMILY GH114 TIM-BARREL DOMAIN-CONTAINING PROTEIN"/>
    <property type="match status" value="1"/>
</dbReference>
<dbReference type="Pfam" id="PF03537">
    <property type="entry name" value="Glyco_hydro_114"/>
    <property type="match status" value="1"/>
</dbReference>
<reference evidence="3" key="1">
    <citation type="journal article" date="2019" name="Int. J. Syst. Evol. Microbiol.">
        <title>The Global Catalogue of Microorganisms (GCM) 10K type strain sequencing project: providing services to taxonomists for standard genome sequencing and annotation.</title>
        <authorList>
            <consortium name="The Broad Institute Genomics Platform"/>
            <consortium name="The Broad Institute Genome Sequencing Center for Infectious Disease"/>
            <person name="Wu L."/>
            <person name="Ma J."/>
        </authorList>
    </citation>
    <scope>NUCLEOTIDE SEQUENCE [LARGE SCALE GENOMIC DNA]</scope>
    <source>
        <strain evidence="3">CGMCC 1.13718</strain>
    </source>
</reference>
<gene>
    <name evidence="2" type="ORF">ACFQBM_01150</name>
</gene>
<evidence type="ECO:0000313" key="3">
    <source>
        <dbReference type="Proteomes" id="UP001596425"/>
    </source>
</evidence>
<dbReference type="InterPro" id="IPR013785">
    <property type="entry name" value="Aldolase_TIM"/>
</dbReference>
<dbReference type="PROSITE" id="PS51257">
    <property type="entry name" value="PROKAR_LIPOPROTEIN"/>
    <property type="match status" value="1"/>
</dbReference>
<dbReference type="SUPFAM" id="SSF51445">
    <property type="entry name" value="(Trans)glycosidases"/>
    <property type="match status" value="1"/>
</dbReference>
<dbReference type="EMBL" id="JBHSVR010000001">
    <property type="protein sequence ID" value="MFC6631863.1"/>
    <property type="molecule type" value="Genomic_DNA"/>
</dbReference>
<dbReference type="InterPro" id="IPR004352">
    <property type="entry name" value="GH114_TIM-barrel"/>
</dbReference>
<accession>A0ABW1YGI2</accession>
<sequence length="334" mass="38288">MKRTLAALLSPLLFVGCNLDELPEFPTDVVVDYKQEMRDFVRDISRYAKGIDSEFIVIPQNGIELVTTNGRDNGPLDTAYVGAVDGLAQESLFFGQNGIDQPTPLSERQRLQRFLDLAKDDGAVILVTDFAFSEVNIDDSYRDNEDAGYISFAADHEELDNIPGYPPEVHNSNFDNIEFLDEASNFLNLINPRLYSTRQDLVDAISETDYDVVIIDFFFNGEEYTAEQIEQLKVKNNGGRRLLIAYVSIGQAEDDRFYWKSFWPTNPPAWLEERVPGTPGNYYVEYWKQGWQDIIFGNNDSYLFRILDADFDGAYLDYVDVFDHFENLEPEESE</sequence>
<dbReference type="InterPro" id="IPR017853">
    <property type="entry name" value="GH"/>
</dbReference>
<dbReference type="PANTHER" id="PTHR35882">
    <property type="entry name" value="PELA"/>
    <property type="match status" value="1"/>
</dbReference>
<dbReference type="Proteomes" id="UP001596425">
    <property type="component" value="Unassembled WGS sequence"/>
</dbReference>
<name>A0ABW1YGI2_9GAMM</name>
<organism evidence="2 3">
    <name type="scientific">Microbulbifer taiwanensis</name>
    <dbReference type="NCBI Taxonomy" id="986746"/>
    <lineage>
        <taxon>Bacteria</taxon>
        <taxon>Pseudomonadati</taxon>
        <taxon>Pseudomonadota</taxon>
        <taxon>Gammaproteobacteria</taxon>
        <taxon>Cellvibrionales</taxon>
        <taxon>Microbulbiferaceae</taxon>
        <taxon>Microbulbifer</taxon>
    </lineage>
</organism>
<feature type="domain" description="Glycoside-hydrolase family GH114 TIM-barrel" evidence="1">
    <location>
        <begin position="208"/>
        <end position="323"/>
    </location>
</feature>
<evidence type="ECO:0000259" key="1">
    <source>
        <dbReference type="Pfam" id="PF03537"/>
    </source>
</evidence>
<proteinExistence type="predicted"/>
<dbReference type="PRINTS" id="PR01545">
    <property type="entry name" value="THEMAYE10DUF"/>
</dbReference>
<dbReference type="RefSeq" id="WP_193193026.1">
    <property type="nucleotide sequence ID" value="NZ_JACZFR010000037.1"/>
</dbReference>
<evidence type="ECO:0000313" key="2">
    <source>
        <dbReference type="EMBL" id="MFC6631863.1"/>
    </source>
</evidence>
<dbReference type="InterPro" id="IPR016062">
    <property type="entry name" value="TM1410-rel"/>
</dbReference>
<dbReference type="Gene3D" id="3.20.20.70">
    <property type="entry name" value="Aldolase class I"/>
    <property type="match status" value="2"/>
</dbReference>